<dbReference type="AlphaFoldDB" id="A0A8J4H3Z1"/>
<dbReference type="PIRSF" id="PIRSF037259">
    <property type="entry name" value="EcsB_ABC"/>
    <property type="match status" value="1"/>
</dbReference>
<gene>
    <name evidence="2" type="ORF">XYCOK13_13080</name>
</gene>
<protein>
    <submittedName>
        <fullName evidence="2">Protein ecsB</fullName>
    </submittedName>
</protein>
<feature type="transmembrane region" description="Helical" evidence="1">
    <location>
        <begin position="354"/>
        <end position="374"/>
    </location>
</feature>
<keyword evidence="1" id="KW-0472">Membrane</keyword>
<sequence>MKPLDTSKLYRQRASAYRKRILPYLLYVARSGLPIVAGFGGVTLLAFYANLLQTYSPDFPLTPIAVLLLTLPLAVSPIRTYVQKADSLFLMPATQAMQGYFRTALYRSYVWQAVALLVVWLFLWPLYRLRERLEGTPLMEGWFWLGTAFLLIVKALSMYASWRESQLRDDWTRRWLAFWRWASIAISLIGLFVWQLPAAAGLAAIGFSLHLLMTSRAHAYAIHWDYLHRLELASIRRLHSFLRGFVDIPAERANVSRRPVATFWTKQIPLRPSETYRYLYWLQLLRTERLSMLARLALMAVVVMAVVSDYRMALVVYGLAVYSTALQIAGFWRETEPVAWVHLYPLPAELRAMSFSRVAFWLHAVLVPLVSLPLWFKTGLPLYGCLAALAAGWLWSWRTGRSILAIERTRENA</sequence>
<feature type="transmembrane region" description="Helical" evidence="1">
    <location>
        <begin position="290"/>
        <end position="308"/>
    </location>
</feature>
<comment type="caution">
    <text evidence="2">The sequence shown here is derived from an EMBL/GenBank/DDBJ whole genome shotgun (WGS) entry which is preliminary data.</text>
</comment>
<feature type="transmembrane region" description="Helical" evidence="1">
    <location>
        <begin position="200"/>
        <end position="219"/>
    </location>
</feature>
<feature type="transmembrane region" description="Helical" evidence="1">
    <location>
        <begin position="109"/>
        <end position="127"/>
    </location>
</feature>
<evidence type="ECO:0000256" key="1">
    <source>
        <dbReference type="SAM" id="Phobius"/>
    </source>
</evidence>
<dbReference type="InterPro" id="IPR010288">
    <property type="entry name" value="EcsB_ABC"/>
</dbReference>
<feature type="transmembrane region" description="Helical" evidence="1">
    <location>
        <begin position="174"/>
        <end position="194"/>
    </location>
</feature>
<keyword evidence="1" id="KW-0812">Transmembrane</keyword>
<feature type="transmembrane region" description="Helical" evidence="1">
    <location>
        <begin position="380"/>
        <end position="397"/>
    </location>
</feature>
<evidence type="ECO:0000313" key="2">
    <source>
        <dbReference type="EMBL" id="GIQ68484.1"/>
    </source>
</evidence>
<keyword evidence="3" id="KW-1185">Reference proteome</keyword>
<organism evidence="2 3">
    <name type="scientific">Xylanibacillus composti</name>
    <dbReference type="NCBI Taxonomy" id="1572762"/>
    <lineage>
        <taxon>Bacteria</taxon>
        <taxon>Bacillati</taxon>
        <taxon>Bacillota</taxon>
        <taxon>Bacilli</taxon>
        <taxon>Bacillales</taxon>
        <taxon>Paenibacillaceae</taxon>
        <taxon>Xylanibacillus</taxon>
    </lineage>
</organism>
<feature type="transmembrane region" description="Helical" evidence="1">
    <location>
        <begin position="21"/>
        <end position="49"/>
    </location>
</feature>
<evidence type="ECO:0000313" key="3">
    <source>
        <dbReference type="Proteomes" id="UP000677918"/>
    </source>
</evidence>
<dbReference type="Proteomes" id="UP000677918">
    <property type="component" value="Unassembled WGS sequence"/>
</dbReference>
<feature type="transmembrane region" description="Helical" evidence="1">
    <location>
        <begin position="142"/>
        <end position="162"/>
    </location>
</feature>
<proteinExistence type="predicted"/>
<name>A0A8J4H3Z1_9BACL</name>
<feature type="transmembrane region" description="Helical" evidence="1">
    <location>
        <begin position="61"/>
        <end position="82"/>
    </location>
</feature>
<dbReference type="Pfam" id="PF05975">
    <property type="entry name" value="EcsB"/>
    <property type="match status" value="1"/>
</dbReference>
<keyword evidence="1" id="KW-1133">Transmembrane helix</keyword>
<dbReference type="GO" id="GO:0016020">
    <property type="term" value="C:membrane"/>
    <property type="evidence" value="ECO:0007669"/>
    <property type="project" value="InterPro"/>
</dbReference>
<accession>A0A8J4H3Z1</accession>
<feature type="transmembrane region" description="Helical" evidence="1">
    <location>
        <begin position="314"/>
        <end position="333"/>
    </location>
</feature>
<dbReference type="RefSeq" id="WP_213411063.1">
    <property type="nucleotide sequence ID" value="NZ_BOVK01000015.1"/>
</dbReference>
<dbReference type="EMBL" id="BOVK01000015">
    <property type="protein sequence ID" value="GIQ68484.1"/>
    <property type="molecule type" value="Genomic_DNA"/>
</dbReference>
<reference evidence="2" key="1">
    <citation type="submission" date="2021-04" db="EMBL/GenBank/DDBJ databases">
        <title>Draft genome sequence of Xylanibacillus composti strain K13.</title>
        <authorList>
            <person name="Uke A."/>
            <person name="Chhe C."/>
            <person name="Baramee S."/>
            <person name="Kosugi A."/>
        </authorList>
    </citation>
    <scope>NUCLEOTIDE SEQUENCE</scope>
    <source>
        <strain evidence="2">K13</strain>
    </source>
</reference>